<gene>
    <name evidence="1" type="ORF">KUF71_004019</name>
</gene>
<comment type="caution">
    <text evidence="1">The sequence shown here is derived from an EMBL/GenBank/DDBJ whole genome shotgun (WGS) entry which is preliminary data.</text>
</comment>
<dbReference type="Proteomes" id="UP001219518">
    <property type="component" value="Unassembled WGS sequence"/>
</dbReference>
<keyword evidence="2" id="KW-1185">Reference proteome</keyword>
<sequence length="67" mass="7689">MIKTQLIITQVIKSQTLICQLKRQIKLLIGLKIKEKNGLTILPLLKLSESNNLDLQKKISLKIHTQK</sequence>
<reference evidence="1" key="1">
    <citation type="submission" date="2021-07" db="EMBL/GenBank/DDBJ databases">
        <authorList>
            <person name="Catto M.A."/>
            <person name="Jacobson A."/>
            <person name="Kennedy G."/>
            <person name="Labadie P."/>
            <person name="Hunt B.G."/>
            <person name="Srinivasan R."/>
        </authorList>
    </citation>
    <scope>NUCLEOTIDE SEQUENCE</scope>
    <source>
        <strain evidence="1">PL_HMW_Pooled</strain>
        <tissue evidence="1">Head</tissue>
    </source>
</reference>
<evidence type="ECO:0000313" key="2">
    <source>
        <dbReference type="Proteomes" id="UP001219518"/>
    </source>
</evidence>
<name>A0AAE1L7T6_9NEOP</name>
<proteinExistence type="predicted"/>
<protein>
    <submittedName>
        <fullName evidence="1">Topoisomerase I damage affected protein 11</fullName>
    </submittedName>
</protein>
<reference evidence="1" key="2">
    <citation type="journal article" date="2023" name="BMC Genomics">
        <title>Pest status, molecular evolution, and epigenetic factors derived from the genome assembly of Frankliniella fusca, a thysanopteran phytovirus vector.</title>
        <authorList>
            <person name="Catto M.A."/>
            <person name="Labadie P.E."/>
            <person name="Jacobson A.L."/>
            <person name="Kennedy G.G."/>
            <person name="Srinivasan R."/>
            <person name="Hunt B.G."/>
        </authorList>
    </citation>
    <scope>NUCLEOTIDE SEQUENCE</scope>
    <source>
        <strain evidence="1">PL_HMW_Pooled</strain>
    </source>
</reference>
<dbReference type="AlphaFoldDB" id="A0AAE1L7T6"/>
<evidence type="ECO:0000313" key="1">
    <source>
        <dbReference type="EMBL" id="KAK3909663.1"/>
    </source>
</evidence>
<accession>A0AAE1L7T6</accession>
<dbReference type="EMBL" id="JAHWGI010000107">
    <property type="protein sequence ID" value="KAK3909663.1"/>
    <property type="molecule type" value="Genomic_DNA"/>
</dbReference>
<organism evidence="1 2">
    <name type="scientific">Frankliniella fusca</name>
    <dbReference type="NCBI Taxonomy" id="407009"/>
    <lineage>
        <taxon>Eukaryota</taxon>
        <taxon>Metazoa</taxon>
        <taxon>Ecdysozoa</taxon>
        <taxon>Arthropoda</taxon>
        <taxon>Hexapoda</taxon>
        <taxon>Insecta</taxon>
        <taxon>Pterygota</taxon>
        <taxon>Neoptera</taxon>
        <taxon>Paraneoptera</taxon>
        <taxon>Thysanoptera</taxon>
        <taxon>Terebrantia</taxon>
        <taxon>Thripoidea</taxon>
        <taxon>Thripidae</taxon>
        <taxon>Frankliniella</taxon>
    </lineage>
</organism>